<accession>A0A5N6Q3F1</accession>
<proteinExistence type="predicted"/>
<organism evidence="2 3">
    <name type="scientific">Mikania micrantha</name>
    <name type="common">bitter vine</name>
    <dbReference type="NCBI Taxonomy" id="192012"/>
    <lineage>
        <taxon>Eukaryota</taxon>
        <taxon>Viridiplantae</taxon>
        <taxon>Streptophyta</taxon>
        <taxon>Embryophyta</taxon>
        <taxon>Tracheophyta</taxon>
        <taxon>Spermatophyta</taxon>
        <taxon>Magnoliopsida</taxon>
        <taxon>eudicotyledons</taxon>
        <taxon>Gunneridae</taxon>
        <taxon>Pentapetalae</taxon>
        <taxon>asterids</taxon>
        <taxon>campanulids</taxon>
        <taxon>Asterales</taxon>
        <taxon>Asteraceae</taxon>
        <taxon>Asteroideae</taxon>
        <taxon>Heliantheae alliance</taxon>
        <taxon>Eupatorieae</taxon>
        <taxon>Mikania</taxon>
    </lineage>
</organism>
<sequence>MNQLVRLQNQLVRLQDPSPQGQKLWTMEKRKLTPEEEAEQEERLPKKKKGRPDTSLDEERIRLSALLEEKGYDFDAVLLWSVPQMAAELDRVQQQEQAAAASKAKLGPMKNSTMDMHVRDIKAKIAKGELPSIEQIQAPRASLNLGLGLGGGATIEFPISGSGIREGEEVMCGEVTKAMFPNMFPLNPKEEPASPPSSPSMDNMTISSVIKIKKASTTEDAGPQPTATTDAAVGSNVEDQQARDKRNQAIAQDKPRFRRRKSMARRKKRTTAISSDSEPDTDTQPSEPKDTPKPPMPKDHPRDLYGLNHHHTYIPIVKWSFDALHKVFTLIQVNGGIKVLELTQLMVLAEPFIFDLDKLPLDNPDNGSDGRVGVKWVKTRAQYKRLHRQTAFGRKEFLFGSNIASEVTKGFRRLTASEDSLLHPKTKTSEVYTLTKTVAEHFYSTKGTDNRRSGLRTTRINIPKVRYNTLLLRSCIKCKRLSEALKINNIKCLLYLASLCKVNVYTCNDCK</sequence>
<feature type="compositionally biased region" description="Basic and acidic residues" evidence="1">
    <location>
        <begin position="287"/>
        <end position="303"/>
    </location>
</feature>
<evidence type="ECO:0000313" key="2">
    <source>
        <dbReference type="EMBL" id="KAD7478606.1"/>
    </source>
</evidence>
<feature type="compositionally biased region" description="Basic residues" evidence="1">
    <location>
        <begin position="256"/>
        <end position="270"/>
    </location>
</feature>
<evidence type="ECO:0000313" key="3">
    <source>
        <dbReference type="Proteomes" id="UP000326396"/>
    </source>
</evidence>
<feature type="region of interest" description="Disordered" evidence="1">
    <location>
        <begin position="215"/>
        <end position="304"/>
    </location>
</feature>
<gene>
    <name evidence="2" type="ORF">E3N88_01742</name>
</gene>
<comment type="caution">
    <text evidence="2">The sequence shown here is derived from an EMBL/GenBank/DDBJ whole genome shotgun (WGS) entry which is preliminary data.</text>
</comment>
<feature type="region of interest" description="Disordered" evidence="1">
    <location>
        <begin position="15"/>
        <end position="56"/>
    </location>
</feature>
<dbReference type="AlphaFoldDB" id="A0A5N6Q3F1"/>
<name>A0A5N6Q3F1_9ASTR</name>
<dbReference type="EMBL" id="SZYD01000001">
    <property type="protein sequence ID" value="KAD7478606.1"/>
    <property type="molecule type" value="Genomic_DNA"/>
</dbReference>
<evidence type="ECO:0000256" key="1">
    <source>
        <dbReference type="SAM" id="MobiDB-lite"/>
    </source>
</evidence>
<reference evidence="2 3" key="1">
    <citation type="submission" date="2019-05" db="EMBL/GenBank/DDBJ databases">
        <title>Mikania micrantha, genome provides insights into the molecular mechanism of rapid growth.</title>
        <authorList>
            <person name="Liu B."/>
        </authorList>
    </citation>
    <scope>NUCLEOTIDE SEQUENCE [LARGE SCALE GENOMIC DNA]</scope>
    <source>
        <strain evidence="2">NLD-2019</strain>
        <tissue evidence="2">Leaf</tissue>
    </source>
</reference>
<protein>
    <submittedName>
        <fullName evidence="2">Uncharacterized protein</fullName>
    </submittedName>
</protein>
<keyword evidence="3" id="KW-1185">Reference proteome</keyword>
<feature type="region of interest" description="Disordered" evidence="1">
    <location>
        <begin position="183"/>
        <end position="203"/>
    </location>
</feature>
<dbReference type="Proteomes" id="UP000326396">
    <property type="component" value="Linkage Group LG1"/>
</dbReference>